<keyword evidence="2" id="KW-0472">Membrane</keyword>
<keyword evidence="5" id="KW-0732">Signal</keyword>
<dbReference type="SUPFAM" id="SSF56935">
    <property type="entry name" value="Porins"/>
    <property type="match status" value="1"/>
</dbReference>
<dbReference type="PANTHER" id="PTHR40980">
    <property type="entry name" value="PLUG DOMAIN-CONTAINING PROTEIN"/>
    <property type="match status" value="1"/>
</dbReference>
<dbReference type="EMBL" id="AP035785">
    <property type="protein sequence ID" value="BFO71088.1"/>
    <property type="molecule type" value="Genomic_DNA"/>
</dbReference>
<feature type="chain" id="PRO_5044273909" evidence="5">
    <location>
        <begin position="25"/>
        <end position="797"/>
    </location>
</feature>
<evidence type="ECO:0000259" key="6">
    <source>
        <dbReference type="Pfam" id="PF14905"/>
    </source>
</evidence>
<evidence type="ECO:0000313" key="7">
    <source>
        <dbReference type="EMBL" id="BFO71088.1"/>
    </source>
</evidence>
<dbReference type="AlphaFoldDB" id="A0AB33IN99"/>
<evidence type="ECO:0000256" key="4">
    <source>
        <dbReference type="SAM" id="MobiDB-lite"/>
    </source>
</evidence>
<feature type="region of interest" description="Disordered" evidence="4">
    <location>
        <begin position="287"/>
        <end position="306"/>
    </location>
</feature>
<evidence type="ECO:0000256" key="3">
    <source>
        <dbReference type="ARBA" id="ARBA00023237"/>
    </source>
</evidence>
<dbReference type="PANTHER" id="PTHR40980:SF4">
    <property type="entry name" value="TONB-DEPENDENT RECEPTOR-LIKE BETA-BARREL DOMAIN-CONTAINING PROTEIN"/>
    <property type="match status" value="1"/>
</dbReference>
<keyword evidence="3" id="KW-0998">Cell outer membrane</keyword>
<evidence type="ECO:0000256" key="5">
    <source>
        <dbReference type="SAM" id="SignalP"/>
    </source>
</evidence>
<name>A0AB33IN99_9BACT</name>
<evidence type="ECO:0000256" key="2">
    <source>
        <dbReference type="ARBA" id="ARBA00023136"/>
    </source>
</evidence>
<dbReference type="Gene3D" id="2.40.170.20">
    <property type="entry name" value="TonB-dependent receptor, beta-barrel domain"/>
    <property type="match status" value="1"/>
</dbReference>
<dbReference type="InterPro" id="IPR041700">
    <property type="entry name" value="OMP_b-brl_3"/>
</dbReference>
<reference evidence="7" key="1">
    <citation type="submission" date="2024-07" db="EMBL/GenBank/DDBJ databases">
        <title>Complete genome sequence of Prevotella sp. YM-2024 GTC17253.</title>
        <authorList>
            <person name="Hayashi M."/>
            <person name="Muto Y."/>
            <person name="Tanaka K."/>
            <person name="Niwa H."/>
        </authorList>
    </citation>
    <scope>NUCLEOTIDE SEQUENCE</scope>
    <source>
        <strain evidence="7">GTC17253</strain>
    </source>
</reference>
<evidence type="ECO:0000256" key="1">
    <source>
        <dbReference type="ARBA" id="ARBA00004442"/>
    </source>
</evidence>
<accession>A0AB33IN99</accession>
<dbReference type="Pfam" id="PF14905">
    <property type="entry name" value="OMP_b-brl_3"/>
    <property type="match status" value="1"/>
</dbReference>
<sequence>MKKRFIMKLAIICIASFAIQNLSAQQHITFQIKDKEHVAADAASIVITDTDSKRVVRNGIADTLGEVHMQLDKGHYSAYISSLGYKDTTLNFTIPHKEQLIKITIQSEVAHLADVIITAKKHRPTIKMEAGKVNIDVAQSYLADIGNAIDVLKHSPGIHIDNKGNISLSSLGGTAIYINGKKTALQGDDLAAYLRSLSSTRIQKISTSPNPNASYEAEGAGGIIDIVLKNNTDAGFHLTTSHGLSYWNYIHETSDVLLSYNWKHWQIGVAYNQTIGHYAMEYGSDRIQDGNRNLSTTEDADKRDTYSGNMDLVYQPNDKHKFTLNTSVSINKGPGHTSTQTQIYDTTNQLTQLLYAENDYQRQRIPRYSGNIAYTFTPNQKQIFSVNADYIHVGGYIYCNQPNTYYQPNGTLHHQDVYQSETDKHIDIASVMLDYKQQTGKGNELLAGVKASTINSDNDFKFSSALQLDRTRSNRFRYSERNLEGYLQYTLHLGKWMATAGMRLEYMHSKSLLRPYTPQAQDETNKVNRFGYFPNASVSYQATQNTRMTLAYSKRQDKPRYEDLNPFEYLLDELTYWKGNPFITPQTNHKFLFSLSHRQLAVTLSYNMLDNYFTGLNDVYDNNKIVMTTKNIGQQRQVGIEAVYSKRIASWWDTNMNLGAYYFVNKLDYESHNHVYRRPSYTLNLTNNITLPAKLRLEVAAQYRSKRQGGSYDVLKSSGYVNTSISRNFFNDRLHTSIILTDAFHTQRWDSYGHTDNLQIASWGHSETRQIGFKVRYYLGARKYNVEHKTIKEAERL</sequence>
<protein>
    <submittedName>
        <fullName evidence="7">TonB-dependent receptor family protein</fullName>
    </submittedName>
</protein>
<feature type="domain" description="Outer membrane protein beta-barrel" evidence="6">
    <location>
        <begin position="379"/>
        <end position="777"/>
    </location>
</feature>
<comment type="subcellular location">
    <subcellularLocation>
        <location evidence="1">Cell outer membrane</location>
    </subcellularLocation>
</comment>
<keyword evidence="7" id="KW-0675">Receptor</keyword>
<dbReference type="InterPro" id="IPR036942">
    <property type="entry name" value="Beta-barrel_TonB_sf"/>
</dbReference>
<dbReference type="GO" id="GO:0009279">
    <property type="term" value="C:cell outer membrane"/>
    <property type="evidence" value="ECO:0007669"/>
    <property type="project" value="UniProtKB-SubCell"/>
</dbReference>
<organism evidence="7">
    <name type="scientific">Prevotella sp. GTC17253</name>
    <dbReference type="NCBI Taxonomy" id="3236793"/>
    <lineage>
        <taxon>Bacteria</taxon>
        <taxon>Pseudomonadati</taxon>
        <taxon>Bacteroidota</taxon>
        <taxon>Bacteroidia</taxon>
        <taxon>Bacteroidales</taxon>
        <taxon>Prevotellaceae</taxon>
        <taxon>Prevotella</taxon>
    </lineage>
</organism>
<gene>
    <name evidence="7" type="ORF">GTC17253_10540</name>
</gene>
<feature type="signal peptide" evidence="5">
    <location>
        <begin position="1"/>
        <end position="24"/>
    </location>
</feature>
<proteinExistence type="predicted"/>